<evidence type="ECO:0000313" key="2">
    <source>
        <dbReference type="Proteomes" id="UP001388366"/>
    </source>
</evidence>
<sequence>MVKKVIGCSFLTLALLGCGNDKESNNKYSGIWHEAGNQESIIKIMNNGDVIRYECSLSGSYSQISDDNSMKVVGNNLIITSNGQTFTFSLDIKNGILTTTSETDGPESLERLNSIPDTCNGNAMKIVYISSTDIYEGQDTSFTIDLNYRLLEPSATMNVFFSGENDVYFSPDEPSIDITQAANGSSSITVNHEPIDLEGASPYYLNVLMQPSDSDSTAIFDRKLLTIHSN</sequence>
<comment type="caution">
    <text evidence="1">The sequence shown here is derived from an EMBL/GenBank/DDBJ whole genome shotgun (WGS) entry which is preliminary data.</text>
</comment>
<reference evidence="1 2" key="1">
    <citation type="submission" date="2024-03" db="EMBL/GenBank/DDBJ databases">
        <title>Community enrichment and isolation of bacterial strains for fucoidan degradation.</title>
        <authorList>
            <person name="Sichert A."/>
        </authorList>
    </citation>
    <scope>NUCLEOTIDE SEQUENCE [LARGE SCALE GENOMIC DNA]</scope>
    <source>
        <strain evidence="1 2">AS81</strain>
    </source>
</reference>
<protein>
    <recommendedName>
        <fullName evidence="3">Lipocalin-like domain-containing protein</fullName>
    </recommendedName>
</protein>
<dbReference type="PROSITE" id="PS51257">
    <property type="entry name" value="PROKAR_LIPOPROTEIN"/>
    <property type="match status" value="1"/>
</dbReference>
<proteinExistence type="predicted"/>
<gene>
    <name evidence="1" type="ORF">WNY63_21115</name>
</gene>
<dbReference type="EMBL" id="JBBMQU010000072">
    <property type="protein sequence ID" value="MEM5553216.1"/>
    <property type="molecule type" value="Genomic_DNA"/>
</dbReference>
<evidence type="ECO:0008006" key="3">
    <source>
        <dbReference type="Google" id="ProtNLM"/>
    </source>
</evidence>
<dbReference type="RefSeq" id="WP_170172801.1">
    <property type="nucleotide sequence ID" value="NZ_JBBMQU010000072.1"/>
</dbReference>
<evidence type="ECO:0000313" key="1">
    <source>
        <dbReference type="EMBL" id="MEM5553216.1"/>
    </source>
</evidence>
<dbReference type="Proteomes" id="UP001388366">
    <property type="component" value="Unassembled WGS sequence"/>
</dbReference>
<name>A0ABU9U851_9GAMM</name>
<organism evidence="1 2">
    <name type="scientific">Pseudoalteromonas neustonica</name>
    <dbReference type="NCBI Taxonomy" id="1840331"/>
    <lineage>
        <taxon>Bacteria</taxon>
        <taxon>Pseudomonadati</taxon>
        <taxon>Pseudomonadota</taxon>
        <taxon>Gammaproteobacteria</taxon>
        <taxon>Alteromonadales</taxon>
        <taxon>Pseudoalteromonadaceae</taxon>
        <taxon>Pseudoalteromonas</taxon>
    </lineage>
</organism>
<keyword evidence="2" id="KW-1185">Reference proteome</keyword>
<accession>A0ABU9U851</accession>